<protein>
    <recommendedName>
        <fullName evidence="3">alpha-L-fucosidase</fullName>
        <ecNumber evidence="3">3.2.1.51</ecNumber>
    </recommendedName>
</protein>
<comment type="similarity">
    <text evidence="2">Belongs to the glycosyl hydrolase 29 family.</text>
</comment>
<dbReference type="SUPFAM" id="SSF51445">
    <property type="entry name" value="(Trans)glycosidases"/>
    <property type="match status" value="1"/>
</dbReference>
<evidence type="ECO:0000256" key="5">
    <source>
        <dbReference type="ARBA" id="ARBA00022801"/>
    </source>
</evidence>
<dbReference type="Gene3D" id="3.20.20.80">
    <property type="entry name" value="Glycosidases"/>
    <property type="match status" value="1"/>
</dbReference>
<dbReference type="InterPro" id="IPR016286">
    <property type="entry name" value="FUC_metazoa-typ"/>
</dbReference>
<evidence type="ECO:0000256" key="8">
    <source>
        <dbReference type="SAM" id="SignalP"/>
    </source>
</evidence>
<evidence type="ECO:0000256" key="1">
    <source>
        <dbReference type="ARBA" id="ARBA00004071"/>
    </source>
</evidence>
<feature type="site" description="May be important for catalysis" evidence="7">
    <location>
        <position position="277"/>
    </location>
</feature>
<gene>
    <name evidence="10" type="ORF">EZ437_13960</name>
</gene>
<dbReference type="PANTHER" id="PTHR10030">
    <property type="entry name" value="ALPHA-L-FUCOSIDASE"/>
    <property type="match status" value="1"/>
</dbReference>
<proteinExistence type="inferred from homology"/>
<evidence type="ECO:0000313" key="11">
    <source>
        <dbReference type="Proteomes" id="UP000293347"/>
    </source>
</evidence>
<keyword evidence="4 8" id="KW-0732">Signal</keyword>
<dbReference type="Proteomes" id="UP000293347">
    <property type="component" value="Unassembled WGS sequence"/>
</dbReference>
<dbReference type="PANTHER" id="PTHR10030:SF37">
    <property type="entry name" value="ALPHA-L-FUCOSIDASE-RELATED"/>
    <property type="match status" value="1"/>
</dbReference>
<dbReference type="AlphaFoldDB" id="A0A4V2ML14"/>
<comment type="function">
    <text evidence="1">Alpha-L-fucosidase is responsible for hydrolyzing the alpha-1,6-linked fucose joined to the reducing-end N-acetylglucosamine of the carbohydrate moieties of glycoproteins.</text>
</comment>
<name>A0A4V2ML14_9SPHI</name>
<organism evidence="10 11">
    <name type="scientific">Pedobacter psychroterrae</name>
    <dbReference type="NCBI Taxonomy" id="2530453"/>
    <lineage>
        <taxon>Bacteria</taxon>
        <taxon>Pseudomonadati</taxon>
        <taxon>Bacteroidota</taxon>
        <taxon>Sphingobacteriia</taxon>
        <taxon>Sphingobacteriales</taxon>
        <taxon>Sphingobacteriaceae</taxon>
        <taxon>Pedobacter</taxon>
    </lineage>
</organism>
<keyword evidence="11" id="KW-1185">Reference proteome</keyword>
<reference evidence="10 11" key="1">
    <citation type="submission" date="2019-02" db="EMBL/GenBank/DDBJ databases">
        <title>Pedobacter sp. RP-1-14 sp. nov., isolated from Arctic soil.</title>
        <authorList>
            <person name="Dahal R.H."/>
        </authorList>
    </citation>
    <scope>NUCLEOTIDE SEQUENCE [LARGE SCALE GENOMIC DNA]</scope>
    <source>
        <strain evidence="10 11">RP-1-14</strain>
    </source>
</reference>
<dbReference type="GO" id="GO:0006004">
    <property type="term" value="P:fucose metabolic process"/>
    <property type="evidence" value="ECO:0007669"/>
    <property type="project" value="InterPro"/>
</dbReference>
<dbReference type="GO" id="GO:0005764">
    <property type="term" value="C:lysosome"/>
    <property type="evidence" value="ECO:0007669"/>
    <property type="project" value="TreeGrafter"/>
</dbReference>
<accession>A0A4V2ML14</accession>
<evidence type="ECO:0000256" key="3">
    <source>
        <dbReference type="ARBA" id="ARBA00012662"/>
    </source>
</evidence>
<dbReference type="InterPro" id="IPR000933">
    <property type="entry name" value="Glyco_hydro_29"/>
</dbReference>
<dbReference type="PIRSF" id="PIRSF001092">
    <property type="entry name" value="Alpha-L-fucosidase"/>
    <property type="match status" value="1"/>
</dbReference>
<feature type="chain" id="PRO_5020368782" description="alpha-L-fucosidase" evidence="8">
    <location>
        <begin position="20"/>
        <end position="441"/>
    </location>
</feature>
<comment type="caution">
    <text evidence="10">The sequence shown here is derived from an EMBL/GenBank/DDBJ whole genome shotgun (WGS) entry which is preliminary data.</text>
</comment>
<dbReference type="RefSeq" id="WP_131596676.1">
    <property type="nucleotide sequence ID" value="NZ_SJSL01000003.1"/>
</dbReference>
<dbReference type="PRINTS" id="PR00741">
    <property type="entry name" value="GLHYDRLASE29"/>
</dbReference>
<keyword evidence="6" id="KW-0326">Glycosidase</keyword>
<feature type="signal peptide" evidence="8">
    <location>
        <begin position="1"/>
        <end position="19"/>
    </location>
</feature>
<dbReference type="GO" id="GO:0016139">
    <property type="term" value="P:glycoside catabolic process"/>
    <property type="evidence" value="ECO:0007669"/>
    <property type="project" value="TreeGrafter"/>
</dbReference>
<dbReference type="EC" id="3.2.1.51" evidence="3"/>
<evidence type="ECO:0000256" key="7">
    <source>
        <dbReference type="PIRSR" id="PIRSR001092-1"/>
    </source>
</evidence>
<dbReference type="EMBL" id="SJSL01000003">
    <property type="protein sequence ID" value="TCD00327.1"/>
    <property type="molecule type" value="Genomic_DNA"/>
</dbReference>
<dbReference type="Pfam" id="PF01120">
    <property type="entry name" value="Alpha_L_fucos"/>
    <property type="match status" value="1"/>
</dbReference>
<evidence type="ECO:0000313" key="10">
    <source>
        <dbReference type="EMBL" id="TCD00327.1"/>
    </source>
</evidence>
<sequence length="441" mass="49827">MKLLFNSLIFLLLFFQLNAQEKSATSLIKTPKSVLDDFMDQRFGMFIHWGPVTLRGTEIGWSRGLGVPTEEYDNLYKQFNPLLFSADAWVKTAKDAGMKYLTITAKHHDGFCLWPTKFSDYNIMSSPYKKDILGELAKACKKYGIKFCVYFTVLDWHDPNYPIHISGAKADPNANMDKFVMTMKNQLEEIITQYDPYMLWFDGNWESPWTPEHAVDVYSFIKKLNPNVIINNRLKSISTNVAAGNDHSILSPTAIGDYATPEQKIGTLNMKDPWETCMTICEQWAWKPNDNMKSLKQCLQTLIKTAGGNGNLLFNVGPQANGQIEERQVKRLKEMGDWLKIYGESIYGTKGGPFVPNETYAATRKAKKLFIHVFERKSATLSLPVLPGIKVNKAYFLKGAKITYTQDTNGSVTLQLPEQLPNADASVIVLELNTNAGDIPV</sequence>
<dbReference type="InterPro" id="IPR057739">
    <property type="entry name" value="Glyco_hydro_29_N"/>
</dbReference>
<evidence type="ECO:0000256" key="2">
    <source>
        <dbReference type="ARBA" id="ARBA00007951"/>
    </source>
</evidence>
<keyword evidence="5" id="KW-0378">Hydrolase</keyword>
<dbReference type="GO" id="GO:0004560">
    <property type="term" value="F:alpha-L-fucosidase activity"/>
    <property type="evidence" value="ECO:0007669"/>
    <property type="project" value="InterPro"/>
</dbReference>
<dbReference type="InterPro" id="IPR017853">
    <property type="entry name" value="GH"/>
</dbReference>
<dbReference type="SMART" id="SM00812">
    <property type="entry name" value="Alpha_L_fucos"/>
    <property type="match status" value="1"/>
</dbReference>
<dbReference type="OrthoDB" id="107551at2"/>
<evidence type="ECO:0000256" key="6">
    <source>
        <dbReference type="ARBA" id="ARBA00023295"/>
    </source>
</evidence>
<feature type="domain" description="Glycoside hydrolase family 29 N-terminal" evidence="9">
    <location>
        <begin position="32"/>
        <end position="344"/>
    </location>
</feature>
<evidence type="ECO:0000259" key="9">
    <source>
        <dbReference type="Pfam" id="PF01120"/>
    </source>
</evidence>
<evidence type="ECO:0000256" key="4">
    <source>
        <dbReference type="ARBA" id="ARBA00022729"/>
    </source>
</evidence>